<organism evidence="2 3">
    <name type="scientific">Tolypocladium capitatum</name>
    <dbReference type="NCBI Taxonomy" id="45235"/>
    <lineage>
        <taxon>Eukaryota</taxon>
        <taxon>Fungi</taxon>
        <taxon>Dikarya</taxon>
        <taxon>Ascomycota</taxon>
        <taxon>Pezizomycotina</taxon>
        <taxon>Sordariomycetes</taxon>
        <taxon>Hypocreomycetidae</taxon>
        <taxon>Hypocreales</taxon>
        <taxon>Ophiocordycipitaceae</taxon>
        <taxon>Tolypocladium</taxon>
    </lineage>
</organism>
<keyword evidence="2" id="KW-0255">Endonuclease</keyword>
<reference evidence="2 3" key="1">
    <citation type="submission" date="2017-08" db="EMBL/GenBank/DDBJ databases">
        <title>Harnessing the power of phylogenomics to disentangle the directionality and signatures of interkingdom host jumping in the parasitic fungal genus Tolypocladium.</title>
        <authorList>
            <person name="Quandt C.A."/>
            <person name="Patterson W."/>
            <person name="Spatafora J.W."/>
        </authorList>
    </citation>
    <scope>NUCLEOTIDE SEQUENCE [LARGE SCALE GENOMIC DNA]</scope>
    <source>
        <strain evidence="2 3">CBS 113982</strain>
    </source>
</reference>
<keyword evidence="3" id="KW-1185">Reference proteome</keyword>
<dbReference type="AlphaFoldDB" id="A0A2K3QN64"/>
<sequence length="66" mass="7668">MKEAKKGNKGKQGDISAEVSAEDTELPARVVSPESFECIDWPEDMHERLRPRKRELKKSKRGDKQW</sequence>
<name>A0A2K3QN64_9HYPO</name>
<comment type="caution">
    <text evidence="2">The sequence shown here is derived from an EMBL/GenBank/DDBJ whole genome shotgun (WGS) entry which is preliminary data.</text>
</comment>
<protein>
    <submittedName>
        <fullName evidence="2">UV-damage endonuclease</fullName>
    </submittedName>
</protein>
<gene>
    <name evidence="2" type="ORF">TCAP_01109</name>
</gene>
<dbReference type="Proteomes" id="UP000236621">
    <property type="component" value="Unassembled WGS sequence"/>
</dbReference>
<proteinExistence type="predicted"/>
<evidence type="ECO:0000256" key="1">
    <source>
        <dbReference type="SAM" id="MobiDB-lite"/>
    </source>
</evidence>
<evidence type="ECO:0000313" key="2">
    <source>
        <dbReference type="EMBL" id="PNY28968.1"/>
    </source>
</evidence>
<dbReference type="GO" id="GO:0004519">
    <property type="term" value="F:endonuclease activity"/>
    <property type="evidence" value="ECO:0007669"/>
    <property type="project" value="UniProtKB-KW"/>
</dbReference>
<dbReference type="EMBL" id="NRSZ01000180">
    <property type="protein sequence ID" value="PNY28968.1"/>
    <property type="molecule type" value="Genomic_DNA"/>
</dbReference>
<feature type="region of interest" description="Disordered" evidence="1">
    <location>
        <begin position="1"/>
        <end position="32"/>
    </location>
</feature>
<keyword evidence="2" id="KW-0540">Nuclease</keyword>
<evidence type="ECO:0000313" key="3">
    <source>
        <dbReference type="Proteomes" id="UP000236621"/>
    </source>
</evidence>
<accession>A0A2K3QN64</accession>
<keyword evidence="2" id="KW-0378">Hydrolase</keyword>